<dbReference type="InterPro" id="IPR016054">
    <property type="entry name" value="LY6_UPA_recep-like"/>
</dbReference>
<feature type="transmembrane region" description="Helical" evidence="5">
    <location>
        <begin position="109"/>
        <end position="131"/>
    </location>
</feature>
<dbReference type="InterPro" id="IPR050918">
    <property type="entry name" value="CNF-like_PLA2_Inhibitor"/>
</dbReference>
<feature type="domain" description="UPAR/Ly6" evidence="6">
    <location>
        <begin position="367"/>
        <end position="453"/>
    </location>
</feature>
<proteinExistence type="inferred from homology"/>
<keyword evidence="5" id="KW-1133">Transmembrane helix</keyword>
<evidence type="ECO:0000256" key="5">
    <source>
        <dbReference type="SAM" id="Phobius"/>
    </source>
</evidence>
<keyword evidence="8" id="KW-1185">Reference proteome</keyword>
<dbReference type="Gene3D" id="2.10.60.10">
    <property type="entry name" value="CD59"/>
    <property type="match status" value="6"/>
</dbReference>
<dbReference type="EMBL" id="AKHW03006683">
    <property type="protein sequence ID" value="KYO19180.1"/>
    <property type="molecule type" value="Genomic_DNA"/>
</dbReference>
<organism evidence="7 8">
    <name type="scientific">Alligator mississippiensis</name>
    <name type="common">American alligator</name>
    <dbReference type="NCBI Taxonomy" id="8496"/>
    <lineage>
        <taxon>Eukaryota</taxon>
        <taxon>Metazoa</taxon>
        <taxon>Chordata</taxon>
        <taxon>Craniata</taxon>
        <taxon>Vertebrata</taxon>
        <taxon>Euteleostomi</taxon>
        <taxon>Archelosauria</taxon>
        <taxon>Archosauria</taxon>
        <taxon>Crocodylia</taxon>
        <taxon>Alligatoridae</taxon>
        <taxon>Alligatorinae</taxon>
        <taxon>Alligator</taxon>
    </lineage>
</organism>
<dbReference type="CDD" id="cd23588">
    <property type="entry name" value="TFP_LU_ECD_PLIG"/>
    <property type="match status" value="3"/>
</dbReference>
<comment type="caution">
    <text evidence="7">The sequence shown here is derived from an EMBL/GenBank/DDBJ whole genome shotgun (WGS) entry which is preliminary data.</text>
</comment>
<evidence type="ECO:0000259" key="6">
    <source>
        <dbReference type="SMART" id="SM00134"/>
    </source>
</evidence>
<keyword evidence="5" id="KW-0472">Membrane</keyword>
<evidence type="ECO:0000256" key="4">
    <source>
        <dbReference type="ARBA" id="ARBA00023157"/>
    </source>
</evidence>
<dbReference type="SMART" id="SM00134">
    <property type="entry name" value="LU"/>
    <property type="match status" value="4"/>
</dbReference>
<dbReference type="Pfam" id="PF00021">
    <property type="entry name" value="UPAR_LY6"/>
    <property type="match status" value="3"/>
</dbReference>
<dbReference type="InterPro" id="IPR045860">
    <property type="entry name" value="Snake_toxin-like_sf"/>
</dbReference>
<comment type="subcellular location">
    <subcellularLocation>
        <location evidence="1">Secreted</location>
    </subcellularLocation>
</comment>
<accession>A0A151M3Z5</accession>
<keyword evidence="7" id="KW-0593">Phospholipase A2 inhibitor</keyword>
<keyword evidence="5" id="KW-0812">Transmembrane</keyword>
<keyword evidence="4" id="KW-1015">Disulfide bond</keyword>
<protein>
    <submittedName>
        <fullName evidence="7">Phospholipase A2 inhibitor and Ly6/PLAUR domain-containing protein-like</fullName>
    </submittedName>
</protein>
<dbReference type="InterPro" id="IPR004126">
    <property type="entry name" value="PLipase_A2_inh_N"/>
</dbReference>
<dbReference type="SUPFAM" id="SSF57302">
    <property type="entry name" value="Snake toxin-like"/>
    <property type="match status" value="5"/>
</dbReference>
<dbReference type="CDD" id="cd23572">
    <property type="entry name" value="TFP_LU_ECD_PINLYP_rpt2"/>
    <property type="match status" value="1"/>
</dbReference>
<evidence type="ECO:0000313" key="8">
    <source>
        <dbReference type="Proteomes" id="UP000050525"/>
    </source>
</evidence>
<reference evidence="7 8" key="1">
    <citation type="journal article" date="2012" name="Genome Biol.">
        <title>Sequencing three crocodilian genomes to illuminate the evolution of archosaurs and amniotes.</title>
        <authorList>
            <person name="St John J.A."/>
            <person name="Braun E.L."/>
            <person name="Isberg S.R."/>
            <person name="Miles L.G."/>
            <person name="Chong A.Y."/>
            <person name="Gongora J."/>
            <person name="Dalzell P."/>
            <person name="Moran C."/>
            <person name="Bed'hom B."/>
            <person name="Abzhanov A."/>
            <person name="Burgess S.C."/>
            <person name="Cooksey A.M."/>
            <person name="Castoe T.A."/>
            <person name="Crawford N.G."/>
            <person name="Densmore L.D."/>
            <person name="Drew J.C."/>
            <person name="Edwards S.V."/>
            <person name="Faircloth B.C."/>
            <person name="Fujita M.K."/>
            <person name="Greenwold M.J."/>
            <person name="Hoffmann F.G."/>
            <person name="Howard J.M."/>
            <person name="Iguchi T."/>
            <person name="Janes D.E."/>
            <person name="Khan S.Y."/>
            <person name="Kohno S."/>
            <person name="de Koning A.J."/>
            <person name="Lance S.L."/>
            <person name="McCarthy F.M."/>
            <person name="McCormack J.E."/>
            <person name="Merchant M.E."/>
            <person name="Peterson D.G."/>
            <person name="Pollock D.D."/>
            <person name="Pourmand N."/>
            <person name="Raney B.J."/>
            <person name="Roessler K.A."/>
            <person name="Sanford J.R."/>
            <person name="Sawyer R.H."/>
            <person name="Schmidt C.J."/>
            <person name="Triplett E.W."/>
            <person name="Tuberville T.D."/>
            <person name="Venegas-Anaya M."/>
            <person name="Howard J.T."/>
            <person name="Jarvis E.D."/>
            <person name="Guillette L.J.Jr."/>
            <person name="Glenn T.C."/>
            <person name="Green R.E."/>
            <person name="Ray D.A."/>
        </authorList>
    </citation>
    <scope>NUCLEOTIDE SEQUENCE [LARGE SCALE GENOMIC DNA]</scope>
    <source>
        <strain evidence="7">KSC_2009_1</strain>
    </source>
</reference>
<dbReference type="Proteomes" id="UP000050525">
    <property type="component" value="Unassembled WGS sequence"/>
</dbReference>
<comment type="similarity">
    <text evidence="2">Belongs to the CNF-like-inhibitor family.</text>
</comment>
<name>A0A151M3Z5_ALLMI</name>
<evidence type="ECO:0000256" key="2">
    <source>
        <dbReference type="ARBA" id="ARBA00006570"/>
    </source>
</evidence>
<evidence type="ECO:0000256" key="3">
    <source>
        <dbReference type="ARBA" id="ARBA00022525"/>
    </source>
</evidence>
<dbReference type="Pfam" id="PF02988">
    <property type="entry name" value="PLA2_inh"/>
    <property type="match status" value="3"/>
</dbReference>
<evidence type="ECO:0000256" key="1">
    <source>
        <dbReference type="ARBA" id="ARBA00004613"/>
    </source>
</evidence>
<dbReference type="AlphaFoldDB" id="A0A151M3Z5"/>
<dbReference type="GO" id="GO:0005576">
    <property type="term" value="C:extracellular region"/>
    <property type="evidence" value="ECO:0007669"/>
    <property type="project" value="UniProtKB-SubCell"/>
</dbReference>
<dbReference type="GO" id="GO:0030154">
    <property type="term" value="P:cell differentiation"/>
    <property type="evidence" value="ECO:0007669"/>
    <property type="project" value="UniProtKB-ARBA"/>
</dbReference>
<dbReference type="GO" id="GO:0004859">
    <property type="term" value="F:phospholipase inhibitor activity"/>
    <property type="evidence" value="ECO:0007669"/>
    <property type="project" value="InterPro"/>
</dbReference>
<dbReference type="PANTHER" id="PTHR20914:SF30">
    <property type="entry name" value="LY6_PLAUR DOMAIN CONTAINING 9"/>
    <property type="match status" value="1"/>
</dbReference>
<dbReference type="PANTHER" id="PTHR20914">
    <property type="entry name" value="LY6/PLAUR DOMAIN-CONTAINING PROTEIN 8"/>
    <property type="match status" value="1"/>
</dbReference>
<feature type="domain" description="UPAR/Ly6" evidence="6">
    <location>
        <begin position="585"/>
        <end position="677"/>
    </location>
</feature>
<sequence length="876" mass="93872">MPGVLWDHYHRPMLDLAVSISQKEGKTERQAHEVGRGNSLLAACDSPPCYILAHVTHHRVTSEDSGASPRQERAASSAQRAAFMSHSPHNCIRDLQYPPLSVPTMKAPVALLLLLLLLFLDVLLVAGSSMWCEVCSSLGTNCTGPNQKCSVGNNTCATILTEIAWGGNQTRGISKGCIPTAACGLRHFVTHFQGRVINNSVSCCTGATCKMALGNLSLENDTQNNFRCPACSSSSPDCLDRSIKCVRDENRCLEMKQEEISENPPINTTIWACVTKDTCADLKVNPTIFGGRAGTAVPQRAPSIIQDLAFMMKAPVTFLFLLAAPLDVGSEAFQHRSLGPCVERVLNRLDLCSLEDSLVRVFCWTCLQCEVCLGLGMNCSGSIQECNTGENTCFHALIESSTNGQKKSIQAIRGCVTSHVCGWSPAIFHSEVKYKIAFTCCTGDSCRTTFPQLPEDSFIPNGLYCPCKPKVESNYCNNAWLACTEEESQCLNFTETLTFGLAKVQNSIMGCATPSACNIEDMSKKILEKLGTHLKALVSTTWIHQSESFTVLKTLPSAQPPLAPRMKAPVILLFLSALLAAGTCLECEVCSGLGNTCNGKMTTCSSGEDSCFLALIESSESFNSVKYIQTVKGCVTSRVCGRSPAIFNSAQKQRIALTCCTGNSCKTASAQLSAENIIPNGLYCPYCTVLRNTYSCNATVLACTGEENQCLNITGSHGSGPGNSMKSILTIKGCTTSRICEQSPAIFRSSVTYRLAFACCTGDSCKHTSVQLPAENIIPNGLYCPTCVTTGDTNDCSKMFACSGEETECLHLTDPVSSNPGAAKPPTPYQGCATPPTCKLGDAIKNFGIPQSPAVSRAGSSGPVSPFFSILRVHCT</sequence>
<feature type="domain" description="UPAR/Ly6" evidence="6">
    <location>
        <begin position="130"/>
        <end position="221"/>
    </location>
</feature>
<feature type="domain" description="UPAR/Ly6" evidence="6">
    <location>
        <begin position="682"/>
        <end position="773"/>
    </location>
</feature>
<evidence type="ECO:0000313" key="7">
    <source>
        <dbReference type="EMBL" id="KYO19180.1"/>
    </source>
</evidence>
<keyword evidence="3" id="KW-0964">Secreted</keyword>
<gene>
    <name evidence="7" type="ORF">Y1Q_0003403</name>
</gene>